<protein>
    <submittedName>
        <fullName evidence="1">Uncharacterized protein</fullName>
    </submittedName>
</protein>
<dbReference type="InterPro" id="IPR024217">
    <property type="entry name" value="DUF3813"/>
</dbReference>
<organism evidence="1 2">
    <name type="scientific">Halalkalibacter okhensis</name>
    <dbReference type="NCBI Taxonomy" id="333138"/>
    <lineage>
        <taxon>Bacteria</taxon>
        <taxon>Bacillati</taxon>
        <taxon>Bacillota</taxon>
        <taxon>Bacilli</taxon>
        <taxon>Bacillales</taxon>
        <taxon>Bacillaceae</taxon>
        <taxon>Halalkalibacter</taxon>
    </lineage>
</organism>
<name>A0A0B0IC51_9BACI</name>
<dbReference type="OrthoDB" id="2913474at2"/>
<sequence length="74" mass="8630">MEHHPSFQEARESVARFELLSLVAETEIQQEAVLKELQRAKVALHSAFTHSTPAEQDQLVQMQEHLQKMYQEEL</sequence>
<gene>
    <name evidence="1" type="ORF">LQ50_21405</name>
</gene>
<dbReference type="eggNOG" id="ENOG5030DMX">
    <property type="taxonomic scope" value="Bacteria"/>
</dbReference>
<evidence type="ECO:0000313" key="2">
    <source>
        <dbReference type="Proteomes" id="UP000030832"/>
    </source>
</evidence>
<reference evidence="1 2" key="1">
    <citation type="submission" date="2014-09" db="EMBL/GenBank/DDBJ databases">
        <title>Genome sequencing and annotation of Bacillus Okhensis strain Kh10-101T.</title>
        <authorList>
            <person name="Prakash J.S."/>
        </authorList>
    </citation>
    <scope>NUCLEOTIDE SEQUENCE [LARGE SCALE GENOMIC DNA]</scope>
    <source>
        <strain evidence="2">Kh10-101T</strain>
    </source>
</reference>
<evidence type="ECO:0000313" key="1">
    <source>
        <dbReference type="EMBL" id="KHF38427.1"/>
    </source>
</evidence>
<dbReference type="AlphaFoldDB" id="A0A0B0IC51"/>
<comment type="caution">
    <text evidence="1">The sequence shown here is derived from an EMBL/GenBank/DDBJ whole genome shotgun (WGS) entry which is preliminary data.</text>
</comment>
<dbReference type="EMBL" id="JRJU01000040">
    <property type="protein sequence ID" value="KHF38427.1"/>
    <property type="molecule type" value="Genomic_DNA"/>
</dbReference>
<keyword evidence="2" id="KW-1185">Reference proteome</keyword>
<dbReference type="RefSeq" id="WP_034632745.1">
    <property type="nucleotide sequence ID" value="NZ_JRJU01000040.1"/>
</dbReference>
<dbReference type="Proteomes" id="UP000030832">
    <property type="component" value="Unassembled WGS sequence"/>
</dbReference>
<dbReference type="Pfam" id="PF12758">
    <property type="entry name" value="DUF3813"/>
    <property type="match status" value="1"/>
</dbReference>
<dbReference type="STRING" id="333138.LQ50_21405"/>
<accession>A0A0B0IC51</accession>
<proteinExistence type="predicted"/>